<feature type="signal peptide" evidence="1">
    <location>
        <begin position="1"/>
        <end position="27"/>
    </location>
</feature>
<dbReference type="Gene3D" id="3.40.570.10">
    <property type="entry name" value="Extracellular Endonuclease, subunit A"/>
    <property type="match status" value="1"/>
</dbReference>
<accession>A0ABT2F6M3</accession>
<proteinExistence type="predicted"/>
<organism evidence="3 4">
    <name type="scientific">Streptococcus sciuri</name>
    <dbReference type="NCBI Taxonomy" id="2973939"/>
    <lineage>
        <taxon>Bacteria</taxon>
        <taxon>Bacillati</taxon>
        <taxon>Bacillota</taxon>
        <taxon>Bacilli</taxon>
        <taxon>Lactobacillales</taxon>
        <taxon>Streptococcaceae</taxon>
        <taxon>Streptococcus</taxon>
    </lineage>
</organism>
<dbReference type="Proteomes" id="UP001206548">
    <property type="component" value="Unassembled WGS sequence"/>
</dbReference>
<protein>
    <submittedName>
        <fullName evidence="3">DNA/RNA non-specific endonuclease</fullName>
    </submittedName>
</protein>
<dbReference type="GO" id="GO:0004519">
    <property type="term" value="F:endonuclease activity"/>
    <property type="evidence" value="ECO:0007669"/>
    <property type="project" value="UniProtKB-KW"/>
</dbReference>
<dbReference type="Pfam" id="PF13930">
    <property type="entry name" value="Endonuclea_NS_2"/>
    <property type="match status" value="1"/>
</dbReference>
<evidence type="ECO:0000259" key="2">
    <source>
        <dbReference type="SMART" id="SM00892"/>
    </source>
</evidence>
<keyword evidence="1" id="KW-0732">Signal</keyword>
<dbReference type="EMBL" id="JANUXX010000004">
    <property type="protein sequence ID" value="MCS4488140.1"/>
    <property type="molecule type" value="Genomic_DNA"/>
</dbReference>
<reference evidence="3 4" key="1">
    <citation type="journal article" date="2023" name="Int. J. Syst. Evol. Microbiol.">
        <title>Streptococcus sciuri sp. nov., Staphylococcus marylandisciuri sp. nov. and Staphylococcus americanisciuri sp. nov., isolated from faeces of eastern grey squirrel (Sciurus carolinensis).</title>
        <authorList>
            <person name="Volokhov D.V."/>
            <person name="Zagorodnyaya T.A."/>
            <person name="Furtak V.A."/>
            <person name="Nattanmai G."/>
            <person name="Randall L."/>
            <person name="Jose S."/>
            <person name="Gao Y."/>
            <person name="Eisenberg T."/>
            <person name="Delmonte P."/>
            <person name="Blom J."/>
            <person name="Mitchell K.K."/>
        </authorList>
    </citation>
    <scope>NUCLEOTIDE SEQUENCE [LARGE SCALE GENOMIC DNA]</scope>
    <source>
        <strain evidence="3 4">SQ9-PEA</strain>
    </source>
</reference>
<name>A0ABT2F6M3_9STRE</name>
<dbReference type="InterPro" id="IPR044929">
    <property type="entry name" value="DNA/RNA_non-sp_Endonuclease_sf"/>
</dbReference>
<evidence type="ECO:0000256" key="1">
    <source>
        <dbReference type="SAM" id="SignalP"/>
    </source>
</evidence>
<evidence type="ECO:0000313" key="3">
    <source>
        <dbReference type="EMBL" id="MCS4488140.1"/>
    </source>
</evidence>
<feature type="domain" description="DNA/RNA non-specific endonuclease/pyrophosphatase/phosphodiesterase" evidence="2">
    <location>
        <begin position="51"/>
        <end position="245"/>
    </location>
</feature>
<comment type="caution">
    <text evidence="3">The sequence shown here is derived from an EMBL/GenBank/DDBJ whole genome shotgun (WGS) entry which is preliminary data.</text>
</comment>
<keyword evidence="4" id="KW-1185">Reference proteome</keyword>
<dbReference type="RefSeq" id="WP_259137965.1">
    <property type="nucleotide sequence ID" value="NZ_JANUXX010000004.1"/>
</dbReference>
<sequence length="341" mass="37181">MKTCFKKWAIGIIVGLSFGLVSLSSHTSPILGAQKVYAEGASREASGIFTFKNQKQLDLGNLDSLGRATYAHIQLKDSDEPTQKRAARLTYNPVGWHNYKFYYGNGTKKAWLMDRGHLIGYQFSGLNDEARNLVPETHWLNAGNFKGTDESDEDSMLYYENQLDSWLANHQNYYLDYRVTPIYQDSELLPRQVQLDYVGVDSSGQLLTINIGGKSSVDSYGVSHVVLDNVSPNATLDYATGRATNVASTTTSNSSTAVSSQTVESSSSETVIASSSTPAVEQASPSVATQGAATVYVARQGTADVYWYSKANMPSNTNWGNVVTMSEAEAIAAGKRHTSKE</sequence>
<dbReference type="InterPro" id="IPR001604">
    <property type="entry name" value="Endo_G_ENPP1-like_dom"/>
</dbReference>
<dbReference type="InterPro" id="IPR044927">
    <property type="entry name" value="Endonuclea_NS_2"/>
</dbReference>
<keyword evidence="3" id="KW-0540">Nuclease</keyword>
<evidence type="ECO:0000313" key="4">
    <source>
        <dbReference type="Proteomes" id="UP001206548"/>
    </source>
</evidence>
<gene>
    <name evidence="3" type="ORF">NXS10_04100</name>
</gene>
<keyword evidence="3" id="KW-0255">Endonuclease</keyword>
<feature type="chain" id="PRO_5045446533" evidence="1">
    <location>
        <begin position="28"/>
        <end position="341"/>
    </location>
</feature>
<keyword evidence="3" id="KW-0378">Hydrolase</keyword>
<dbReference type="SMART" id="SM00892">
    <property type="entry name" value="Endonuclease_NS"/>
    <property type="match status" value="1"/>
</dbReference>